<evidence type="ECO:0000256" key="5">
    <source>
        <dbReference type="ARBA" id="ARBA00023136"/>
    </source>
</evidence>
<dbReference type="GO" id="GO:0016020">
    <property type="term" value="C:membrane"/>
    <property type="evidence" value="ECO:0007669"/>
    <property type="project" value="UniProtKB-SubCell"/>
</dbReference>
<dbReference type="Gene3D" id="2.60.40.760">
    <property type="entry name" value="Expansin, cellulose-binding-like domain"/>
    <property type="match status" value="1"/>
</dbReference>
<evidence type="ECO:0000256" key="6">
    <source>
        <dbReference type="ARBA" id="ARBA00023316"/>
    </source>
</evidence>
<dbReference type="EMBL" id="PKPP01005284">
    <property type="protein sequence ID" value="PWA60722.1"/>
    <property type="molecule type" value="Genomic_DNA"/>
</dbReference>
<dbReference type="Proteomes" id="UP000245207">
    <property type="component" value="Unassembled WGS sequence"/>
</dbReference>
<dbReference type="OrthoDB" id="1722226at2759"/>
<dbReference type="Pfam" id="PF03330">
    <property type="entry name" value="DPBB_1"/>
    <property type="match status" value="2"/>
</dbReference>
<dbReference type="PRINTS" id="PR01225">
    <property type="entry name" value="EXPANSNFAMLY"/>
</dbReference>
<evidence type="ECO:0000256" key="8">
    <source>
        <dbReference type="SAM" id="MobiDB-lite"/>
    </source>
</evidence>
<dbReference type="AlphaFoldDB" id="A0A2U1MHL2"/>
<evidence type="ECO:0000313" key="12">
    <source>
        <dbReference type="Proteomes" id="UP000245207"/>
    </source>
</evidence>
<comment type="function">
    <text evidence="7">Causes loosening and extension of plant cell walls by disrupting non-covalent bonding between cellulose microfibrils and matrix glucans. No enzymatic activity has been found.</text>
</comment>
<dbReference type="InterPro" id="IPR036908">
    <property type="entry name" value="RlpA-like_sf"/>
</dbReference>
<evidence type="ECO:0000256" key="4">
    <source>
        <dbReference type="ARBA" id="ARBA00022729"/>
    </source>
</evidence>
<keyword evidence="5" id="KW-0472">Membrane</keyword>
<dbReference type="PRINTS" id="PR01226">
    <property type="entry name" value="EXPANSIN"/>
</dbReference>
<feature type="domain" description="Expansin-like CBD" evidence="10">
    <location>
        <begin position="298"/>
        <end position="378"/>
    </location>
</feature>
<evidence type="ECO:0000313" key="11">
    <source>
        <dbReference type="EMBL" id="PWA60722.1"/>
    </source>
</evidence>
<keyword evidence="3 7" id="KW-0964">Secreted</keyword>
<reference evidence="11 12" key="1">
    <citation type="journal article" date="2018" name="Mol. Plant">
        <title>The genome of Artemisia annua provides insight into the evolution of Asteraceae family and artemisinin biosynthesis.</title>
        <authorList>
            <person name="Shen Q."/>
            <person name="Zhang L."/>
            <person name="Liao Z."/>
            <person name="Wang S."/>
            <person name="Yan T."/>
            <person name="Shi P."/>
            <person name="Liu M."/>
            <person name="Fu X."/>
            <person name="Pan Q."/>
            <person name="Wang Y."/>
            <person name="Lv Z."/>
            <person name="Lu X."/>
            <person name="Zhang F."/>
            <person name="Jiang W."/>
            <person name="Ma Y."/>
            <person name="Chen M."/>
            <person name="Hao X."/>
            <person name="Li L."/>
            <person name="Tang Y."/>
            <person name="Lv G."/>
            <person name="Zhou Y."/>
            <person name="Sun X."/>
            <person name="Brodelius P.E."/>
            <person name="Rose J.K.C."/>
            <person name="Tang K."/>
        </authorList>
    </citation>
    <scope>NUCLEOTIDE SEQUENCE [LARGE SCALE GENOMIC DNA]</scope>
    <source>
        <strain evidence="12">cv. Huhao1</strain>
        <tissue evidence="11">Leaf</tissue>
    </source>
</reference>
<evidence type="ECO:0000259" key="10">
    <source>
        <dbReference type="PROSITE" id="PS50843"/>
    </source>
</evidence>
<dbReference type="InterPro" id="IPR007118">
    <property type="entry name" value="Expan_Lol_pI"/>
</dbReference>
<dbReference type="SUPFAM" id="SSF50685">
    <property type="entry name" value="Barwin-like endoglucanases"/>
    <property type="match status" value="2"/>
</dbReference>
<proteinExistence type="inferred from homology"/>
<evidence type="ECO:0000256" key="2">
    <source>
        <dbReference type="ARBA" id="ARBA00022512"/>
    </source>
</evidence>
<evidence type="ECO:0000256" key="1">
    <source>
        <dbReference type="ARBA" id="ARBA00005392"/>
    </source>
</evidence>
<feature type="signal peptide" evidence="7">
    <location>
        <begin position="1"/>
        <end position="24"/>
    </location>
</feature>
<sequence length="382" mass="42169">MASSLNVVVCWCWLLLVIFPYSYANTIKVVSRNKHPNHPKQPKHPKHPKHPKPAIFGPGPWKNAHATFYGGGDGTESMGGACGYEDVKQRGYGVQNTALSQALFNNGQTCGACFEIKCVNNNQWCKPGSPPLIVTATNYCPPNFNLPSNNGGWCNPPNEHFDLSQPSFLQIAEYKAGITPVQYRRGYGVQNTALSQALFNNGQTCGACFEIKCVNNNQWCKPGSPPLIVTATNYCPPNFNLPSNNGGWCNPPNEHFDLSQPSFLQIAEYKAGITPVQYRRVPCAKKGGIRFTINGNPYFTMVLVWNVGGAGDVTGMEIKGHESSKWNTMSRNWGQKWVTTVVLVGQSLSFRVRTSDCRIATSMNVAPRSWQFGQTYEGTNFK</sequence>
<dbReference type="CDD" id="cd22271">
    <property type="entry name" value="DPBB_EXP_N-like"/>
    <property type="match status" value="1"/>
</dbReference>
<dbReference type="SMART" id="SM00837">
    <property type="entry name" value="DPBB_1"/>
    <property type="match status" value="2"/>
</dbReference>
<dbReference type="STRING" id="35608.A0A2U1MHL2"/>
<comment type="subcellular location">
    <subcellularLocation>
        <location evidence="7">Secreted</location>
        <location evidence="7">Cell wall</location>
    </subcellularLocation>
    <subcellularLocation>
        <location evidence="7">Membrane</location>
        <topology evidence="7">Peripheral membrane protein</topology>
    </subcellularLocation>
</comment>
<feature type="domain" description="Expansin-like EG45" evidence="9">
    <location>
        <begin position="79"/>
        <end position="288"/>
    </location>
</feature>
<keyword evidence="12" id="KW-1185">Reference proteome</keyword>
<dbReference type="SUPFAM" id="SSF49590">
    <property type="entry name" value="PHL pollen allergen"/>
    <property type="match status" value="1"/>
</dbReference>
<comment type="caution">
    <text evidence="11">The sequence shown here is derived from an EMBL/GenBank/DDBJ whole genome shotgun (WGS) entry which is preliminary data.</text>
</comment>
<dbReference type="GO" id="GO:0005576">
    <property type="term" value="C:extracellular region"/>
    <property type="evidence" value="ECO:0007669"/>
    <property type="project" value="InterPro"/>
</dbReference>
<evidence type="ECO:0000256" key="7">
    <source>
        <dbReference type="RuleBase" id="RU365023"/>
    </source>
</evidence>
<dbReference type="PROSITE" id="PS50842">
    <property type="entry name" value="EXPANSIN_EG45"/>
    <property type="match status" value="1"/>
</dbReference>
<keyword evidence="4 7" id="KW-0732">Signal</keyword>
<dbReference type="Pfam" id="PF01357">
    <property type="entry name" value="Expansin_C"/>
    <property type="match status" value="1"/>
</dbReference>
<keyword evidence="6 7" id="KW-0961">Cell wall biogenesis/degradation</keyword>
<name>A0A2U1MHL2_ARTAN</name>
<dbReference type="InterPro" id="IPR009009">
    <property type="entry name" value="RlpA-like_DPBB"/>
</dbReference>
<accession>A0A2U1MHL2</accession>
<dbReference type="GO" id="GO:0009664">
    <property type="term" value="P:plant-type cell wall organization"/>
    <property type="evidence" value="ECO:0007669"/>
    <property type="project" value="InterPro"/>
</dbReference>
<dbReference type="PROSITE" id="PS50843">
    <property type="entry name" value="EXPANSIN_CBD"/>
    <property type="match status" value="1"/>
</dbReference>
<evidence type="ECO:0000256" key="3">
    <source>
        <dbReference type="ARBA" id="ARBA00022525"/>
    </source>
</evidence>
<feature type="compositionally biased region" description="Basic residues" evidence="8">
    <location>
        <begin position="33"/>
        <end position="52"/>
    </location>
</feature>
<dbReference type="InterPro" id="IPR036749">
    <property type="entry name" value="Expansin_CBD_sf"/>
</dbReference>
<dbReference type="InterPro" id="IPR002963">
    <property type="entry name" value="Expansin"/>
</dbReference>
<dbReference type="Gene3D" id="2.40.40.10">
    <property type="entry name" value="RlpA-like domain"/>
    <property type="match status" value="2"/>
</dbReference>
<dbReference type="InterPro" id="IPR007117">
    <property type="entry name" value="Expansin_CBD"/>
</dbReference>
<evidence type="ECO:0000259" key="9">
    <source>
        <dbReference type="PROSITE" id="PS50842"/>
    </source>
</evidence>
<keyword evidence="2 7" id="KW-0134">Cell wall</keyword>
<gene>
    <name evidence="11" type="ORF">CTI12_AA379680</name>
</gene>
<protein>
    <recommendedName>
        <fullName evidence="7">Expansin</fullName>
    </recommendedName>
</protein>
<dbReference type="InterPro" id="IPR007112">
    <property type="entry name" value="Expansin/allergen_DPBB_dom"/>
</dbReference>
<dbReference type="CDD" id="cd22274">
    <property type="entry name" value="DPBB_EXPA_N"/>
    <property type="match status" value="1"/>
</dbReference>
<comment type="similarity">
    <text evidence="1 7">Belongs to the expansin family. Expansin A subfamily.</text>
</comment>
<organism evidence="11 12">
    <name type="scientific">Artemisia annua</name>
    <name type="common">Sweet wormwood</name>
    <dbReference type="NCBI Taxonomy" id="35608"/>
    <lineage>
        <taxon>Eukaryota</taxon>
        <taxon>Viridiplantae</taxon>
        <taxon>Streptophyta</taxon>
        <taxon>Embryophyta</taxon>
        <taxon>Tracheophyta</taxon>
        <taxon>Spermatophyta</taxon>
        <taxon>Magnoliopsida</taxon>
        <taxon>eudicotyledons</taxon>
        <taxon>Gunneridae</taxon>
        <taxon>Pentapetalae</taxon>
        <taxon>asterids</taxon>
        <taxon>campanulids</taxon>
        <taxon>Asterales</taxon>
        <taxon>Asteraceae</taxon>
        <taxon>Asteroideae</taxon>
        <taxon>Anthemideae</taxon>
        <taxon>Artemisiinae</taxon>
        <taxon>Artemisia</taxon>
    </lineage>
</organism>
<feature type="chain" id="PRO_5015375332" description="Expansin" evidence="7">
    <location>
        <begin position="25"/>
        <end position="382"/>
    </location>
</feature>
<dbReference type="GO" id="GO:0009653">
    <property type="term" value="P:anatomical structure morphogenesis"/>
    <property type="evidence" value="ECO:0007669"/>
    <property type="project" value="UniProtKB-ARBA"/>
</dbReference>
<feature type="region of interest" description="Disordered" evidence="8">
    <location>
        <begin position="33"/>
        <end position="55"/>
    </location>
</feature>
<dbReference type="PANTHER" id="PTHR31867">
    <property type="entry name" value="EXPANSIN-A15"/>
    <property type="match status" value="1"/>
</dbReference>